<protein>
    <submittedName>
        <fullName evidence="5">ArsR family transcriptional regulator</fullName>
    </submittedName>
</protein>
<dbReference type="OrthoDB" id="9798835at2"/>
<dbReference type="PANTHER" id="PTHR33154:SF18">
    <property type="entry name" value="ARSENICAL RESISTANCE OPERON REPRESSOR"/>
    <property type="match status" value="1"/>
</dbReference>
<evidence type="ECO:0000259" key="4">
    <source>
        <dbReference type="PROSITE" id="PS50987"/>
    </source>
</evidence>
<keyword evidence="3" id="KW-0804">Transcription</keyword>
<name>A0A1H8THX1_9BACI</name>
<evidence type="ECO:0000313" key="6">
    <source>
        <dbReference type="Proteomes" id="UP000199300"/>
    </source>
</evidence>
<organism evidence="5 6">
    <name type="scientific">Amphibacillus marinus</name>
    <dbReference type="NCBI Taxonomy" id="872970"/>
    <lineage>
        <taxon>Bacteria</taxon>
        <taxon>Bacillati</taxon>
        <taxon>Bacillota</taxon>
        <taxon>Bacilli</taxon>
        <taxon>Bacillales</taxon>
        <taxon>Bacillaceae</taxon>
        <taxon>Amphibacillus</taxon>
    </lineage>
</organism>
<dbReference type="InterPro" id="IPR001845">
    <property type="entry name" value="HTH_ArsR_DNA-bd_dom"/>
</dbReference>
<dbReference type="CDD" id="cd00090">
    <property type="entry name" value="HTH_ARSR"/>
    <property type="match status" value="1"/>
</dbReference>
<dbReference type="PROSITE" id="PS50987">
    <property type="entry name" value="HTH_ARSR_2"/>
    <property type="match status" value="1"/>
</dbReference>
<reference evidence="5 6" key="1">
    <citation type="submission" date="2016-10" db="EMBL/GenBank/DDBJ databases">
        <authorList>
            <person name="de Groot N.N."/>
        </authorList>
    </citation>
    <scope>NUCLEOTIDE SEQUENCE [LARGE SCALE GENOMIC DNA]</scope>
    <source>
        <strain evidence="5 6">CGMCC 1.10434</strain>
    </source>
</reference>
<dbReference type="Gene3D" id="1.10.10.10">
    <property type="entry name" value="Winged helix-like DNA-binding domain superfamily/Winged helix DNA-binding domain"/>
    <property type="match status" value="1"/>
</dbReference>
<dbReference type="GO" id="GO:0003700">
    <property type="term" value="F:DNA-binding transcription factor activity"/>
    <property type="evidence" value="ECO:0007669"/>
    <property type="project" value="InterPro"/>
</dbReference>
<accession>A0A1H8THX1</accession>
<dbReference type="PANTHER" id="PTHR33154">
    <property type="entry name" value="TRANSCRIPTIONAL REGULATOR, ARSR FAMILY"/>
    <property type="match status" value="1"/>
</dbReference>
<gene>
    <name evidence="5" type="ORF">SAMN04488134_11638</name>
</gene>
<proteinExistence type="predicted"/>
<dbReference type="InterPro" id="IPR036388">
    <property type="entry name" value="WH-like_DNA-bd_sf"/>
</dbReference>
<dbReference type="PRINTS" id="PR00778">
    <property type="entry name" value="HTHARSR"/>
</dbReference>
<keyword evidence="6" id="KW-1185">Reference proteome</keyword>
<keyword evidence="2" id="KW-0238">DNA-binding</keyword>
<dbReference type="GO" id="GO:0003677">
    <property type="term" value="F:DNA binding"/>
    <property type="evidence" value="ECO:0007669"/>
    <property type="project" value="UniProtKB-KW"/>
</dbReference>
<dbReference type="EMBL" id="FODJ01000016">
    <property type="protein sequence ID" value="SEO90118.1"/>
    <property type="molecule type" value="Genomic_DNA"/>
</dbReference>
<evidence type="ECO:0000256" key="3">
    <source>
        <dbReference type="ARBA" id="ARBA00023163"/>
    </source>
</evidence>
<dbReference type="InterPro" id="IPR051081">
    <property type="entry name" value="HTH_MetalResp_TranReg"/>
</dbReference>
<dbReference type="InterPro" id="IPR036390">
    <property type="entry name" value="WH_DNA-bd_sf"/>
</dbReference>
<dbReference type="AlphaFoldDB" id="A0A1H8THX1"/>
<feature type="domain" description="HTH arsR-type" evidence="4">
    <location>
        <begin position="1"/>
        <end position="96"/>
    </location>
</feature>
<evidence type="ECO:0000256" key="1">
    <source>
        <dbReference type="ARBA" id="ARBA00023015"/>
    </source>
</evidence>
<keyword evidence="1" id="KW-0805">Transcription regulation</keyword>
<dbReference type="SUPFAM" id="SSF46785">
    <property type="entry name" value="Winged helix' DNA-binding domain"/>
    <property type="match status" value="1"/>
</dbReference>
<evidence type="ECO:0000313" key="5">
    <source>
        <dbReference type="EMBL" id="SEO90118.1"/>
    </source>
</evidence>
<dbReference type="RefSeq" id="WP_091500204.1">
    <property type="nucleotide sequence ID" value="NZ_FODJ01000016.1"/>
</dbReference>
<sequence length="117" mass="13218">MNKVNEMSLQLKALSDPTRLKLVSFLKRGEVCICDLVDVLQISQPAVSQQMKKLKDAGIILERKKGTWKHFRLNEEQPPYVQAIINELEAVSVSAQICCVQNDEKKEGLNHAKTVTQ</sequence>
<dbReference type="STRING" id="872970.SAMN04488134_11638"/>
<evidence type="ECO:0000256" key="2">
    <source>
        <dbReference type="ARBA" id="ARBA00023125"/>
    </source>
</evidence>
<dbReference type="InterPro" id="IPR011991">
    <property type="entry name" value="ArsR-like_HTH"/>
</dbReference>
<dbReference type="Proteomes" id="UP000199300">
    <property type="component" value="Unassembled WGS sequence"/>
</dbReference>
<dbReference type="Pfam" id="PF01022">
    <property type="entry name" value="HTH_5"/>
    <property type="match status" value="1"/>
</dbReference>
<dbReference type="SMART" id="SM00418">
    <property type="entry name" value="HTH_ARSR"/>
    <property type="match status" value="1"/>
</dbReference>
<dbReference type="NCBIfam" id="NF033788">
    <property type="entry name" value="HTH_metalloreg"/>
    <property type="match status" value="1"/>
</dbReference>